<dbReference type="OrthoDB" id="6141417at2759"/>
<dbReference type="CDD" id="cd00037">
    <property type="entry name" value="CLECT"/>
    <property type="match status" value="1"/>
</dbReference>
<dbReference type="EMBL" id="CACVKT020002176">
    <property type="protein sequence ID" value="CAC5376141.1"/>
    <property type="molecule type" value="Genomic_DNA"/>
</dbReference>
<dbReference type="InterPro" id="IPR016186">
    <property type="entry name" value="C-type_lectin-like/link_sf"/>
</dbReference>
<dbReference type="InterPro" id="IPR016187">
    <property type="entry name" value="CTDL_fold"/>
</dbReference>
<protein>
    <recommendedName>
        <fullName evidence="2">C-type lectin domain-containing protein</fullName>
    </recommendedName>
</protein>
<name>A0A6J8AZ28_MYTCO</name>
<dbReference type="InterPro" id="IPR035234">
    <property type="entry name" value="IgGFc-bd_N"/>
</dbReference>
<dbReference type="Pfam" id="PF00059">
    <property type="entry name" value="Lectin_C"/>
    <property type="match status" value="1"/>
</dbReference>
<dbReference type="AlphaFoldDB" id="A0A6J8AZ28"/>
<dbReference type="PANTHER" id="PTHR46534:SF1">
    <property type="entry name" value="IGGFC-BINDING PROTEIN N-TERMINAL DOMAIN-CONTAINING PROTEIN"/>
    <property type="match status" value="1"/>
</dbReference>
<organism evidence="3 4">
    <name type="scientific">Mytilus coruscus</name>
    <name type="common">Sea mussel</name>
    <dbReference type="NCBI Taxonomy" id="42192"/>
    <lineage>
        <taxon>Eukaryota</taxon>
        <taxon>Metazoa</taxon>
        <taxon>Spiralia</taxon>
        <taxon>Lophotrochozoa</taxon>
        <taxon>Mollusca</taxon>
        <taxon>Bivalvia</taxon>
        <taxon>Autobranchia</taxon>
        <taxon>Pteriomorphia</taxon>
        <taxon>Mytilida</taxon>
        <taxon>Mytiloidea</taxon>
        <taxon>Mytilidae</taxon>
        <taxon>Mytilinae</taxon>
        <taxon>Mytilus</taxon>
    </lineage>
</organism>
<gene>
    <name evidence="3" type="ORF">MCOR_12883</name>
</gene>
<dbReference type="Gene3D" id="3.10.100.10">
    <property type="entry name" value="Mannose-Binding Protein A, subunit A"/>
    <property type="match status" value="1"/>
</dbReference>
<dbReference type="InterPro" id="IPR001304">
    <property type="entry name" value="C-type_lectin-like"/>
</dbReference>
<dbReference type="SUPFAM" id="SSF56436">
    <property type="entry name" value="C-type lectin-like"/>
    <property type="match status" value="1"/>
</dbReference>
<dbReference type="SMART" id="SM00034">
    <property type="entry name" value="CLECT"/>
    <property type="match status" value="1"/>
</dbReference>
<sequence length="763" mass="87052">MIEQQSELLKIRKSDKDSEVQIKFKIHYKSDLISRKLSLGVVQSKNLCPVDWAEFKGECLFFAKDGRSWVDAQRDCRSRGAYLATDDNPDKHNFMRQVLSALKTFNIDGFYLGSDDFAFEGTWRWLETGMPVSSFTAWGTGMPQGEDGHNCMKFSWEENEAIWVDEDCNQRRHYVCEKQTYACMMMHYENDFGSVKVTRYCRNKNAIGSTEANDSIELDLHLYSEIEENNGGKLELPVRRDQKCYFIASIRRKITLILTGIIVLSITSVVWYSSHSTKDNKGETFLKQTTFTPNDVECIDHGKRRNCTDCSNFQISKAVVCCNENMCEDSTTTNANEIDRNLTNSTVIITEYKGTQFLLVIPEQFNSGMARSKLLIATDNSTLIWVYSSKLRRNTSTFIHISEPYYNPETNLVTVDGINKAGIEVSSEVPMSMYGFIQNDWDDNSEGYLAFPVRYAEKSYIVPSFTVSKFRGFSFVSKSLFTLSPLQSDTQMQINLKMKSGSLVFNNVMYRNNDTIKVMLQKHETFQLSHSSDLTGTMVTANKRFLLISGNICSYIKNIGGCNPFLEMVLPINQLDKYYVIPKIATRHTCTVRILAINFTIAKIKFGENLFEVELPARQYYDFNYTDSASVSASDDIMVIVYPHEVANTRSNSFMMTIHGTNQFLNEYLFVVPKGFTSFVSIVVEMENTDGFILDDMPVTNDIFDHQSIISELAIFSTFSIRVKSGKHKLTHLKGLFFGLWVYGNARYDGYGYPAGIAMKARV</sequence>
<accession>A0A6J8AZ28</accession>
<evidence type="ECO:0000259" key="2">
    <source>
        <dbReference type="PROSITE" id="PS50041"/>
    </source>
</evidence>
<dbReference type="PROSITE" id="PS50041">
    <property type="entry name" value="C_TYPE_LECTIN_2"/>
    <property type="match status" value="1"/>
</dbReference>
<keyword evidence="4" id="KW-1185">Reference proteome</keyword>
<proteinExistence type="predicted"/>
<evidence type="ECO:0000313" key="3">
    <source>
        <dbReference type="EMBL" id="CAC5376141.1"/>
    </source>
</evidence>
<dbReference type="Pfam" id="PF17517">
    <property type="entry name" value="IgGFc_binding"/>
    <property type="match status" value="1"/>
</dbReference>
<dbReference type="InterPro" id="IPR018378">
    <property type="entry name" value="C-type_lectin_CS"/>
</dbReference>
<reference evidence="3 4" key="1">
    <citation type="submission" date="2020-06" db="EMBL/GenBank/DDBJ databases">
        <authorList>
            <person name="Li R."/>
            <person name="Bekaert M."/>
        </authorList>
    </citation>
    <scope>NUCLEOTIDE SEQUENCE [LARGE SCALE GENOMIC DNA]</scope>
    <source>
        <strain evidence="4">wild</strain>
    </source>
</reference>
<dbReference type="PANTHER" id="PTHR46534">
    <property type="entry name" value="IGGFC_BINDING DOMAIN-CONTAINING PROTEIN"/>
    <property type="match status" value="1"/>
</dbReference>
<feature type="domain" description="C-type lectin" evidence="2">
    <location>
        <begin position="55"/>
        <end position="177"/>
    </location>
</feature>
<dbReference type="PROSITE" id="PS00615">
    <property type="entry name" value="C_TYPE_LECTIN_1"/>
    <property type="match status" value="1"/>
</dbReference>
<evidence type="ECO:0000256" key="1">
    <source>
        <dbReference type="ARBA" id="ARBA00023157"/>
    </source>
</evidence>
<dbReference type="Proteomes" id="UP000507470">
    <property type="component" value="Unassembled WGS sequence"/>
</dbReference>
<keyword evidence="1" id="KW-1015">Disulfide bond</keyword>
<evidence type="ECO:0000313" key="4">
    <source>
        <dbReference type="Proteomes" id="UP000507470"/>
    </source>
</evidence>